<dbReference type="Gene3D" id="2.60.40.10">
    <property type="entry name" value="Immunoglobulins"/>
    <property type="match status" value="2"/>
</dbReference>
<keyword evidence="2" id="KW-1133">Transmembrane helix</keyword>
<dbReference type="InterPro" id="IPR050380">
    <property type="entry name" value="Immune_Resp_Modulators"/>
</dbReference>
<dbReference type="GeneTree" id="ENSGT00940000162793"/>
<dbReference type="STRING" id="9785.ENSLAFP00000018601"/>
<dbReference type="Ensembl" id="ENSLAFT00000031657.1">
    <property type="protein sequence ID" value="ENSLAFP00000018601.1"/>
    <property type="gene ID" value="ENSLAFG00000030865.1"/>
</dbReference>
<dbReference type="SMART" id="SM00407">
    <property type="entry name" value="IGc1"/>
    <property type="match status" value="2"/>
</dbReference>
<dbReference type="FunCoup" id="G3TSP3">
    <property type="interactions" value="83"/>
</dbReference>
<keyword evidence="2" id="KW-0812">Transmembrane</keyword>
<dbReference type="InParanoid" id="G3TSP3"/>
<accession>G3TSP3</accession>
<feature type="domain" description="Ig-like" evidence="3">
    <location>
        <begin position="121"/>
        <end position="219"/>
    </location>
</feature>
<dbReference type="Pfam" id="PF07654">
    <property type="entry name" value="C1-set"/>
    <property type="match status" value="2"/>
</dbReference>
<dbReference type="OMA" id="ERCCETH"/>
<dbReference type="Proteomes" id="UP000007646">
    <property type="component" value="Unassembled WGS sequence"/>
</dbReference>
<evidence type="ECO:0000259" key="3">
    <source>
        <dbReference type="PROSITE" id="PS50835"/>
    </source>
</evidence>
<feature type="transmembrane region" description="Helical" evidence="2">
    <location>
        <begin position="240"/>
        <end position="265"/>
    </location>
</feature>
<sequence length="293" mass="33122">SALPPAPELLGGPSIFIFPPKAKDTLVIARTPEVTCVVVDVDQDYPEVQFSWYVDGKEVDTAKTSLQEELYNSTYRVVSSLPITHQDWLKGKEYKCKVNNGALPSPIEKVISKAKGQPWEPKVYALPPHRDELTKDKVSITCLVKAFYPSDIDVTWQRNQQPEPEKSYANTEPQLEADGTFFLYSKLTVPKDRWQQGDIFTCVVLHEALHNHYIQKSISLSPELHPDESCAEVQDGELDGLWTTISIFITLFLLSVCYSAIITLFKIKWIFSSVAELKRTIIPDYRNMIGQAG</sequence>
<protein>
    <recommendedName>
        <fullName evidence="3">Ig-like domain-containing protein</fullName>
    </recommendedName>
</protein>
<dbReference type="FunFam" id="2.60.40.10:FF:001129">
    <property type="entry name" value="Immunoglobulin heavy constant gamma 1"/>
    <property type="match status" value="1"/>
</dbReference>
<evidence type="ECO:0000313" key="5">
    <source>
        <dbReference type="Proteomes" id="UP000007646"/>
    </source>
</evidence>
<keyword evidence="2" id="KW-0472">Membrane</keyword>
<dbReference type="AlphaFoldDB" id="G3TSP3"/>
<dbReference type="InterPro" id="IPR036179">
    <property type="entry name" value="Ig-like_dom_sf"/>
</dbReference>
<keyword evidence="5" id="KW-1185">Reference proteome</keyword>
<dbReference type="FunFam" id="2.60.40.10:FF:000463">
    <property type="entry name" value="Immunoglobulin heavy constant gamma 1"/>
    <property type="match status" value="1"/>
</dbReference>
<dbReference type="CDD" id="cd05768">
    <property type="entry name" value="IgC1_CH3_IgAGD_CH4_IgAEM"/>
    <property type="match status" value="1"/>
</dbReference>
<proteinExistence type="predicted"/>
<feature type="domain" description="Ig-like" evidence="3">
    <location>
        <begin position="13"/>
        <end position="112"/>
    </location>
</feature>
<dbReference type="InterPro" id="IPR013783">
    <property type="entry name" value="Ig-like_fold"/>
</dbReference>
<dbReference type="InterPro" id="IPR003597">
    <property type="entry name" value="Ig_C1-set"/>
</dbReference>
<name>G3TSP3_LOXAF</name>
<dbReference type="HOGENOM" id="CLU_030625_0_0_1"/>
<dbReference type="PANTHER" id="PTHR23411">
    <property type="entry name" value="TAPASIN"/>
    <property type="match status" value="1"/>
</dbReference>
<reference evidence="4 5" key="1">
    <citation type="submission" date="2009-06" db="EMBL/GenBank/DDBJ databases">
        <title>The Genome Sequence of Loxodonta africana (African elephant).</title>
        <authorList>
            <person name="Di Palma F."/>
            <person name="Heiman D."/>
            <person name="Young S."/>
            <person name="Johnson J."/>
            <person name="Lander E.S."/>
            <person name="Lindblad-Toh K."/>
        </authorList>
    </citation>
    <scope>NUCLEOTIDE SEQUENCE [LARGE SCALE GENOMIC DNA]</scope>
    <source>
        <strain evidence="4 5">Isolate ISIS603380</strain>
    </source>
</reference>
<organism evidence="4 5">
    <name type="scientific">Loxodonta africana</name>
    <name type="common">African elephant</name>
    <dbReference type="NCBI Taxonomy" id="9785"/>
    <lineage>
        <taxon>Eukaryota</taxon>
        <taxon>Metazoa</taxon>
        <taxon>Chordata</taxon>
        <taxon>Craniata</taxon>
        <taxon>Vertebrata</taxon>
        <taxon>Euteleostomi</taxon>
        <taxon>Mammalia</taxon>
        <taxon>Eutheria</taxon>
        <taxon>Afrotheria</taxon>
        <taxon>Proboscidea</taxon>
        <taxon>Elephantidae</taxon>
        <taxon>Loxodonta</taxon>
    </lineage>
</organism>
<keyword evidence="1" id="KW-0393">Immunoglobulin domain</keyword>
<dbReference type="InterPro" id="IPR007110">
    <property type="entry name" value="Ig-like_dom"/>
</dbReference>
<evidence type="ECO:0000256" key="2">
    <source>
        <dbReference type="SAM" id="Phobius"/>
    </source>
</evidence>
<dbReference type="SUPFAM" id="SSF48726">
    <property type="entry name" value="Immunoglobulin"/>
    <property type="match status" value="2"/>
</dbReference>
<reference evidence="4" key="2">
    <citation type="submission" date="2025-08" db="UniProtKB">
        <authorList>
            <consortium name="Ensembl"/>
        </authorList>
    </citation>
    <scope>IDENTIFICATION</scope>
    <source>
        <strain evidence="4">Isolate ISIS603380</strain>
    </source>
</reference>
<dbReference type="PROSITE" id="PS50835">
    <property type="entry name" value="IG_LIKE"/>
    <property type="match status" value="2"/>
</dbReference>
<evidence type="ECO:0000256" key="1">
    <source>
        <dbReference type="ARBA" id="ARBA00023319"/>
    </source>
</evidence>
<evidence type="ECO:0000313" key="4">
    <source>
        <dbReference type="Ensembl" id="ENSLAFP00000018601.1"/>
    </source>
</evidence>
<dbReference type="eggNOG" id="ENOG502R54U">
    <property type="taxonomic scope" value="Eukaryota"/>
</dbReference>
<reference evidence="4" key="3">
    <citation type="submission" date="2025-09" db="UniProtKB">
        <authorList>
            <consortium name="Ensembl"/>
        </authorList>
    </citation>
    <scope>IDENTIFICATION</scope>
    <source>
        <strain evidence="4">Isolate ISIS603380</strain>
    </source>
</reference>